<gene>
    <name evidence="12" type="ORF">ACFFIP_07605</name>
</gene>
<feature type="non-terminal residue" evidence="12">
    <location>
        <position position="1"/>
    </location>
</feature>
<keyword evidence="9" id="KW-1133">Transmembrane helix</keyword>
<dbReference type="PANTHER" id="PTHR32309:SF13">
    <property type="entry name" value="FERRIC ENTEROBACTIN TRANSPORT PROTEIN FEPE"/>
    <property type="match status" value="1"/>
</dbReference>
<evidence type="ECO:0000256" key="9">
    <source>
        <dbReference type="SAM" id="Phobius"/>
    </source>
</evidence>
<feature type="transmembrane region" description="Helical" evidence="9">
    <location>
        <begin position="156"/>
        <end position="176"/>
    </location>
</feature>
<evidence type="ECO:0000259" key="11">
    <source>
        <dbReference type="Pfam" id="PF13807"/>
    </source>
</evidence>
<evidence type="ECO:0000256" key="5">
    <source>
        <dbReference type="ARBA" id="ARBA00022777"/>
    </source>
</evidence>
<evidence type="ECO:0000313" key="13">
    <source>
        <dbReference type="Proteomes" id="UP001589797"/>
    </source>
</evidence>
<evidence type="ECO:0000256" key="6">
    <source>
        <dbReference type="ARBA" id="ARBA00022840"/>
    </source>
</evidence>
<feature type="domain" description="Tyrosine-protein kinase G-rich" evidence="11">
    <location>
        <begin position="99"/>
        <end position="178"/>
    </location>
</feature>
<dbReference type="InterPro" id="IPR005702">
    <property type="entry name" value="Wzc-like_C"/>
</dbReference>
<evidence type="ECO:0000313" key="12">
    <source>
        <dbReference type="EMBL" id="MFC0262548.1"/>
    </source>
</evidence>
<evidence type="ECO:0000256" key="4">
    <source>
        <dbReference type="ARBA" id="ARBA00022741"/>
    </source>
</evidence>
<dbReference type="Gene3D" id="3.40.50.300">
    <property type="entry name" value="P-loop containing nucleotide triphosphate hydrolases"/>
    <property type="match status" value="1"/>
</dbReference>
<keyword evidence="9" id="KW-0812">Transmembrane</keyword>
<sequence>TQDPSNTAIVPSSLSINDQTLSELIASFNNLQRERERMLRTTQPNNPIVVSLNQQIASLRTNILENIRNIKNGLAISRNSLTETSDQFQSRASRVPVIERELLDISRQQAIKQEHYLLLTRKREEAALSLAATSVTNSKVIDPPRASNKPVKPKKILIYGLGIILGLAFPIGLIFIRDVIEEKIEFRADIEALTSTKILGEISRSKQTPKGPVIAKNTRNLIAEQFRFIRSNLTAIAAKNNSKVIMVTSGISGEGKTFFSINLAASIGLIGKSVAVLELDLRRPAMLSAIGISQAQGISDYLANNKIKISDIDRKLPGLDNVTVFGAGKTTEDPSELMAGDRMKMLISELSAKFDYVIIDTAPVGLVSDAFMLADFADITVFMVRYAHSSKAQIKTIEDIRKNKKFKMPLIVLNDAKMEITYGYGNKYASKYYQKS</sequence>
<reference evidence="12 13" key="1">
    <citation type="submission" date="2024-09" db="EMBL/GenBank/DDBJ databases">
        <authorList>
            <person name="Sun Q."/>
            <person name="Mori K."/>
        </authorList>
    </citation>
    <scope>NUCLEOTIDE SEQUENCE [LARGE SCALE GENOMIC DNA]</scope>
    <source>
        <strain evidence="12 13">CCM 7650</strain>
    </source>
</reference>
<dbReference type="Pfam" id="PF13807">
    <property type="entry name" value="GNVR"/>
    <property type="match status" value="1"/>
</dbReference>
<organism evidence="12 13">
    <name type="scientific">Fontibacter flavus</name>
    <dbReference type="NCBI Taxonomy" id="654838"/>
    <lineage>
        <taxon>Bacteria</taxon>
        <taxon>Pseudomonadati</taxon>
        <taxon>Bacteroidota</taxon>
        <taxon>Cytophagia</taxon>
        <taxon>Cytophagales</taxon>
        <taxon>Cyclobacteriaceae</taxon>
        <taxon>Fontibacter</taxon>
    </lineage>
</organism>
<dbReference type="CDD" id="cd05387">
    <property type="entry name" value="BY-kinase"/>
    <property type="match status" value="1"/>
</dbReference>
<comment type="catalytic activity">
    <reaction evidence="8">
        <text>L-tyrosyl-[protein] + ATP = O-phospho-L-tyrosyl-[protein] + ADP + H(+)</text>
        <dbReference type="Rhea" id="RHEA:10596"/>
        <dbReference type="Rhea" id="RHEA-COMP:10136"/>
        <dbReference type="Rhea" id="RHEA-COMP:20101"/>
        <dbReference type="ChEBI" id="CHEBI:15378"/>
        <dbReference type="ChEBI" id="CHEBI:30616"/>
        <dbReference type="ChEBI" id="CHEBI:46858"/>
        <dbReference type="ChEBI" id="CHEBI:61978"/>
        <dbReference type="ChEBI" id="CHEBI:456216"/>
        <dbReference type="EC" id="2.7.10.2"/>
    </reaction>
</comment>
<evidence type="ECO:0000256" key="3">
    <source>
        <dbReference type="ARBA" id="ARBA00022679"/>
    </source>
</evidence>
<comment type="caution">
    <text evidence="12">The sequence shown here is derived from an EMBL/GenBank/DDBJ whole genome shotgun (WGS) entry which is preliminary data.</text>
</comment>
<dbReference type="PANTHER" id="PTHR32309">
    <property type="entry name" value="TYROSINE-PROTEIN KINASE"/>
    <property type="match status" value="1"/>
</dbReference>
<evidence type="ECO:0000256" key="7">
    <source>
        <dbReference type="ARBA" id="ARBA00023137"/>
    </source>
</evidence>
<dbReference type="RefSeq" id="WP_382387000.1">
    <property type="nucleotide sequence ID" value="NZ_JBHLWI010000018.1"/>
</dbReference>
<dbReference type="Pfam" id="PF13614">
    <property type="entry name" value="AAA_31"/>
    <property type="match status" value="1"/>
</dbReference>
<evidence type="ECO:0000256" key="8">
    <source>
        <dbReference type="ARBA" id="ARBA00051245"/>
    </source>
</evidence>
<dbReference type="Proteomes" id="UP001589797">
    <property type="component" value="Unassembled WGS sequence"/>
</dbReference>
<dbReference type="InterPro" id="IPR025669">
    <property type="entry name" value="AAA_dom"/>
</dbReference>
<dbReference type="InterPro" id="IPR027417">
    <property type="entry name" value="P-loop_NTPase"/>
</dbReference>
<keyword evidence="5" id="KW-0418">Kinase</keyword>
<keyword evidence="7" id="KW-0829">Tyrosine-protein kinase</keyword>
<keyword evidence="4" id="KW-0547">Nucleotide-binding</keyword>
<dbReference type="EMBL" id="JBHLWI010000018">
    <property type="protein sequence ID" value="MFC0262548.1"/>
    <property type="molecule type" value="Genomic_DNA"/>
</dbReference>
<evidence type="ECO:0000256" key="1">
    <source>
        <dbReference type="ARBA" id="ARBA00007316"/>
    </source>
</evidence>
<accession>A0ABV6FRQ7</accession>
<comment type="similarity">
    <text evidence="1">Belongs to the CpsD/CapB family.</text>
</comment>
<keyword evidence="9" id="KW-0472">Membrane</keyword>
<feature type="domain" description="AAA" evidence="10">
    <location>
        <begin position="243"/>
        <end position="405"/>
    </location>
</feature>
<keyword evidence="13" id="KW-1185">Reference proteome</keyword>
<protein>
    <recommendedName>
        <fullName evidence="2">non-specific protein-tyrosine kinase</fullName>
        <ecNumber evidence="2">2.7.10.2</ecNumber>
    </recommendedName>
</protein>
<keyword evidence="6" id="KW-0067">ATP-binding</keyword>
<keyword evidence="3" id="KW-0808">Transferase</keyword>
<evidence type="ECO:0000256" key="2">
    <source>
        <dbReference type="ARBA" id="ARBA00011903"/>
    </source>
</evidence>
<proteinExistence type="inferred from homology"/>
<name>A0ABV6FRQ7_9BACT</name>
<evidence type="ECO:0000259" key="10">
    <source>
        <dbReference type="Pfam" id="PF13614"/>
    </source>
</evidence>
<dbReference type="EC" id="2.7.10.2" evidence="2"/>
<dbReference type="InterPro" id="IPR050445">
    <property type="entry name" value="Bact_polysacc_biosynth/exp"/>
</dbReference>
<dbReference type="InterPro" id="IPR032807">
    <property type="entry name" value="GNVR"/>
</dbReference>
<dbReference type="SUPFAM" id="SSF52540">
    <property type="entry name" value="P-loop containing nucleoside triphosphate hydrolases"/>
    <property type="match status" value="1"/>
</dbReference>